<dbReference type="SUPFAM" id="SSF103481">
    <property type="entry name" value="Multidrug resistance efflux transporter EmrE"/>
    <property type="match status" value="1"/>
</dbReference>
<feature type="transmembrane region" description="Helical" evidence="6">
    <location>
        <begin position="216"/>
        <end position="234"/>
    </location>
</feature>
<dbReference type="GO" id="GO:0016020">
    <property type="term" value="C:membrane"/>
    <property type="evidence" value="ECO:0007669"/>
    <property type="project" value="UniProtKB-SubCell"/>
</dbReference>
<dbReference type="PANTHER" id="PTHR12570:SF92">
    <property type="entry name" value="SPICHTHYIN, ISOFORM B"/>
    <property type="match status" value="1"/>
</dbReference>
<proteinExistence type="predicted"/>
<protein>
    <submittedName>
        <fullName evidence="7">Magnesium transporter NIPA2</fullName>
    </submittedName>
</protein>
<dbReference type="EMBL" id="CP033148">
    <property type="protein sequence ID" value="AYO41066.1"/>
    <property type="molecule type" value="Genomic_DNA"/>
</dbReference>
<evidence type="ECO:0000256" key="1">
    <source>
        <dbReference type="ARBA" id="ARBA00004141"/>
    </source>
</evidence>
<dbReference type="GO" id="GO:0015095">
    <property type="term" value="F:magnesium ion transmembrane transporter activity"/>
    <property type="evidence" value="ECO:0007669"/>
    <property type="project" value="InterPro"/>
</dbReference>
<feature type="transmembrane region" description="Helical" evidence="6">
    <location>
        <begin position="113"/>
        <end position="134"/>
    </location>
</feature>
<organism evidence="7 8">
    <name type="scientific">Malassezia restricta (strain ATCC 96810 / NBRC 103918 / CBS 7877)</name>
    <name type="common">Seborrheic dermatitis infection agent</name>
    <dbReference type="NCBI Taxonomy" id="425264"/>
    <lineage>
        <taxon>Eukaryota</taxon>
        <taxon>Fungi</taxon>
        <taxon>Dikarya</taxon>
        <taxon>Basidiomycota</taxon>
        <taxon>Ustilaginomycotina</taxon>
        <taxon>Malasseziomycetes</taxon>
        <taxon>Malasseziales</taxon>
        <taxon>Malasseziaceae</taxon>
        <taxon>Malassezia</taxon>
    </lineage>
</organism>
<feature type="transmembrane region" description="Helical" evidence="6">
    <location>
        <begin position="55"/>
        <end position="79"/>
    </location>
</feature>
<dbReference type="InterPro" id="IPR037185">
    <property type="entry name" value="EmrE-like"/>
</dbReference>
<dbReference type="Proteomes" id="UP000269793">
    <property type="component" value="Chromosome I"/>
</dbReference>
<dbReference type="PANTHER" id="PTHR12570">
    <property type="match status" value="1"/>
</dbReference>
<name>A0A3G2RZU1_MALR7</name>
<evidence type="ECO:0000313" key="8">
    <source>
        <dbReference type="Proteomes" id="UP000269793"/>
    </source>
</evidence>
<evidence type="ECO:0000256" key="6">
    <source>
        <dbReference type="SAM" id="Phobius"/>
    </source>
</evidence>
<feature type="transmembrane region" description="Helical" evidence="6">
    <location>
        <begin position="278"/>
        <end position="300"/>
    </location>
</feature>
<evidence type="ECO:0000313" key="7">
    <source>
        <dbReference type="EMBL" id="AYO41066.1"/>
    </source>
</evidence>
<sequence>MSAGGDDANPPGFKYIGLGLAVGSGLFIGSSFVFKKKGLLAAQRKYNTTPGESHAYLKSAMWWTGMIIMILGEVLNFVAYMFADAVLVTPMGALSVVVCAILSAIFLHEHLTLFGKVGCFLCVVGSVIIAINAPEQNVSGNIRKYEHLFIAPGFLTWLGICVVASLILMFIVAPKYGKKNMLVYITVCSVIGGLSVSVTSGLGSAIILSIRGSNQFTYWFTYFLLVFVIVTLLIEINYLNKALELFNTAAVTPTYYVLFTASTIITSVILSQGMHTGAISIVTIVFGFFTICAGIALLQLSKMDPEELQRQKRLDRKSSMLMSVMEMGHELEKEHHSVTELEDPGVDSIRGGMGIVGSIIRANSTRKASRRWQRSSQDTSMEPLSAQRIRCHANAPRYQLYDRPMQPTSLEPADSEDQHVRFVPGAEQEHGHHGWIENPQMDMLDAKPHNSSSQHLVPILENGAASHHRHSSLSLPPLDVDGDVGDQSAAHLHAAPSYDPSSFGMFMDMDQDLEKEANEKLLASPTGIVEQYYENTTPHSIGSGRRSTTRHATQRAASSSREHISFDIFKSRKRSHASTSPRHFTVPGIRTLSKSTSLNASQDAAEEEQEREDLLSPNI</sequence>
<dbReference type="VEuPathDB" id="FungiDB:DNF11_0116"/>
<dbReference type="AlphaFoldDB" id="A0A3G2RZU1"/>
<keyword evidence="8" id="KW-1185">Reference proteome</keyword>
<comment type="subcellular location">
    <subcellularLocation>
        <location evidence="1">Membrane</location>
        <topology evidence="1">Multi-pass membrane protein</topology>
    </subcellularLocation>
</comment>
<feature type="transmembrane region" description="Helical" evidence="6">
    <location>
        <begin position="255"/>
        <end position="272"/>
    </location>
</feature>
<evidence type="ECO:0000256" key="4">
    <source>
        <dbReference type="ARBA" id="ARBA00023136"/>
    </source>
</evidence>
<keyword evidence="2 6" id="KW-0812">Transmembrane</keyword>
<feature type="transmembrane region" description="Helical" evidence="6">
    <location>
        <begin position="12"/>
        <end position="34"/>
    </location>
</feature>
<feature type="region of interest" description="Disordered" evidence="5">
    <location>
        <begin position="465"/>
        <end position="484"/>
    </location>
</feature>
<dbReference type="Gene3D" id="1.10.3730.20">
    <property type="match status" value="1"/>
</dbReference>
<keyword evidence="4 6" id="KW-0472">Membrane</keyword>
<dbReference type="OrthoDB" id="6428174at2759"/>
<feature type="transmembrane region" description="Helical" evidence="6">
    <location>
        <begin position="85"/>
        <end position="106"/>
    </location>
</feature>
<feature type="transmembrane region" description="Helical" evidence="6">
    <location>
        <begin position="154"/>
        <end position="173"/>
    </location>
</feature>
<gene>
    <name evidence="7" type="primary">NIPA2_1</name>
    <name evidence="7" type="ORF">DNF11_0116</name>
</gene>
<feature type="region of interest" description="Disordered" evidence="5">
    <location>
        <begin position="535"/>
        <end position="619"/>
    </location>
</feature>
<keyword evidence="3 6" id="KW-1133">Transmembrane helix</keyword>
<evidence type="ECO:0000256" key="5">
    <source>
        <dbReference type="SAM" id="MobiDB-lite"/>
    </source>
</evidence>
<feature type="transmembrane region" description="Helical" evidence="6">
    <location>
        <begin position="182"/>
        <end position="210"/>
    </location>
</feature>
<dbReference type="InterPro" id="IPR008521">
    <property type="entry name" value="Mg_trans_NIPA"/>
</dbReference>
<reference evidence="7 8" key="1">
    <citation type="submission" date="2018-10" db="EMBL/GenBank/DDBJ databases">
        <title>Complete genome sequence of Malassezia restricta CBS 7877.</title>
        <authorList>
            <person name="Morand S.C."/>
            <person name="Bertignac M."/>
            <person name="Iltis A."/>
            <person name="Kolder I."/>
            <person name="Pirovano W."/>
            <person name="Jourdain R."/>
            <person name="Clavaud C."/>
        </authorList>
    </citation>
    <scope>NUCLEOTIDE SEQUENCE [LARGE SCALE GENOMIC DNA]</scope>
    <source>
        <strain evidence="7 8">CBS 7877</strain>
    </source>
</reference>
<evidence type="ECO:0000256" key="2">
    <source>
        <dbReference type="ARBA" id="ARBA00022692"/>
    </source>
</evidence>
<accession>A0A3G2RZU1</accession>
<evidence type="ECO:0000256" key="3">
    <source>
        <dbReference type="ARBA" id="ARBA00022989"/>
    </source>
</evidence>
<dbReference type="Pfam" id="PF05653">
    <property type="entry name" value="Mg_trans_NIPA"/>
    <property type="match status" value="1"/>
</dbReference>